<evidence type="ECO:0000256" key="4">
    <source>
        <dbReference type="ARBA" id="ARBA00022692"/>
    </source>
</evidence>
<name>A0ABS9Q5G9_9MICO</name>
<feature type="transmembrane region" description="Helical" evidence="9">
    <location>
        <begin position="295"/>
        <end position="312"/>
    </location>
</feature>
<evidence type="ECO:0000256" key="6">
    <source>
        <dbReference type="ARBA" id="ARBA00023136"/>
    </source>
</evidence>
<feature type="transmembrane region" description="Helical" evidence="9">
    <location>
        <begin position="104"/>
        <end position="133"/>
    </location>
</feature>
<keyword evidence="11" id="KW-1185">Reference proteome</keyword>
<dbReference type="InterPro" id="IPR018456">
    <property type="entry name" value="PTR2_symporter_CS"/>
</dbReference>
<feature type="transmembrane region" description="Helical" evidence="9">
    <location>
        <begin position="188"/>
        <end position="208"/>
    </location>
</feature>
<dbReference type="CDD" id="cd17346">
    <property type="entry name" value="MFS_DtpA_like"/>
    <property type="match status" value="1"/>
</dbReference>
<feature type="transmembrane region" description="Helical" evidence="9">
    <location>
        <begin position="443"/>
        <end position="465"/>
    </location>
</feature>
<evidence type="ECO:0000256" key="3">
    <source>
        <dbReference type="ARBA" id="ARBA00022475"/>
    </source>
</evidence>
<sequence>MATIDETTPAPTRPSSRDDRGFVGHPKGLAWLFQVEFWERFSYYGMKAILLYFIIATVGEGGLGMEKSTGEAIVATYGAAVYLLAIPGGLAADRLLGAWRSTLYGGIIIMAGHICLALPTVATAWLGICLVAIGTGFIKPNLSTMVGELYDRDDPRRDGGFQIFYMSINIGAFLSPLIVGFLQGRWGYHVGFSAAAVGMGFAILSFIAGKKALHGIGSTVPNPLTGKDGARVGGVAVAVVVGTAVLYLLFNALEGGATTAAIVDTVAALSIIAAVGYFVMMFRSPKVDATERSHLAAYIPLWVGGALFFMIFEQAAVKMASFAKNNTQLEVGGGFTVNPAWYQSINPFAIVILAPIVGWFFTRRAGRFPQTPAKFALSVTLIGLSAMVMGWAFGTWTGGSALAPFYFLGLVFVMQTVAELFLSPVGLSATTMLAPKAFASQAMALWLLTSAVGQGIAALLIKGMAGLSDAAFYYTLGGMTLACAVILFALVPWTQRKMKDVEDMRREASDAARAARAH</sequence>
<keyword evidence="5 9" id="KW-1133">Transmembrane helix</keyword>
<feature type="transmembrane region" description="Helical" evidence="9">
    <location>
        <begin position="72"/>
        <end position="92"/>
    </location>
</feature>
<evidence type="ECO:0000256" key="9">
    <source>
        <dbReference type="SAM" id="Phobius"/>
    </source>
</evidence>
<protein>
    <submittedName>
        <fullName evidence="10">Oligopeptide:H+ symporter</fullName>
    </submittedName>
</protein>
<dbReference type="PROSITE" id="PS01023">
    <property type="entry name" value="PTR2_2"/>
    <property type="match status" value="1"/>
</dbReference>
<evidence type="ECO:0000313" key="11">
    <source>
        <dbReference type="Proteomes" id="UP001521931"/>
    </source>
</evidence>
<comment type="similarity">
    <text evidence="7">Belongs to the major facilitator superfamily. Proton-dependent oligopeptide transporter (POT/PTR) (TC 2.A.17) family.</text>
</comment>
<evidence type="ECO:0000256" key="5">
    <source>
        <dbReference type="ARBA" id="ARBA00022989"/>
    </source>
</evidence>
<proteinExistence type="inferred from homology"/>
<comment type="subcellular location">
    <subcellularLocation>
        <location evidence="1">Cell membrane</location>
        <topology evidence="1">Multi-pass membrane protein</topology>
    </subcellularLocation>
    <subcellularLocation>
        <location evidence="7">Membrane</location>
        <topology evidence="7">Multi-pass membrane protein</topology>
    </subcellularLocation>
</comment>
<dbReference type="Pfam" id="PF00854">
    <property type="entry name" value="PTR2"/>
    <property type="match status" value="1"/>
</dbReference>
<dbReference type="RefSeq" id="WP_239265653.1">
    <property type="nucleotide sequence ID" value="NZ_JAKRCV010000058.1"/>
</dbReference>
<feature type="compositionally biased region" description="Polar residues" evidence="8">
    <location>
        <begin position="1"/>
        <end position="14"/>
    </location>
</feature>
<evidence type="ECO:0000256" key="1">
    <source>
        <dbReference type="ARBA" id="ARBA00004651"/>
    </source>
</evidence>
<comment type="caution">
    <text evidence="10">The sequence shown here is derived from an EMBL/GenBank/DDBJ whole genome shotgun (WGS) entry which is preliminary data.</text>
</comment>
<feature type="transmembrane region" description="Helical" evidence="9">
    <location>
        <begin position="262"/>
        <end position="283"/>
    </location>
</feature>
<dbReference type="PANTHER" id="PTHR23517:SF15">
    <property type="entry name" value="PROTON-DEPENDENT OLIGOPEPTIDE FAMILY TRANSPORT PROTEIN"/>
    <property type="match status" value="1"/>
</dbReference>
<evidence type="ECO:0000256" key="2">
    <source>
        <dbReference type="ARBA" id="ARBA00022448"/>
    </source>
</evidence>
<dbReference type="Proteomes" id="UP001521931">
    <property type="component" value="Unassembled WGS sequence"/>
</dbReference>
<reference evidence="10 11" key="1">
    <citation type="submission" date="2022-02" db="EMBL/GenBank/DDBJ databases">
        <title>Uncovering new skin microbiome diversity through culturing and metagenomics.</title>
        <authorList>
            <person name="Conlan S."/>
            <person name="Deming C."/>
            <person name="Nisc Comparative Sequencing Program N."/>
            <person name="Segre J.A."/>
        </authorList>
    </citation>
    <scope>NUCLEOTIDE SEQUENCE [LARGE SCALE GENOMIC DNA]</scope>
    <source>
        <strain evidence="10 11">ACRQZ</strain>
    </source>
</reference>
<organism evidence="10 11">
    <name type="scientific">Arsenicicoccus bolidensis</name>
    <dbReference type="NCBI Taxonomy" id="229480"/>
    <lineage>
        <taxon>Bacteria</taxon>
        <taxon>Bacillati</taxon>
        <taxon>Actinomycetota</taxon>
        <taxon>Actinomycetes</taxon>
        <taxon>Micrococcales</taxon>
        <taxon>Intrasporangiaceae</taxon>
        <taxon>Arsenicicoccus</taxon>
    </lineage>
</organism>
<dbReference type="InterPro" id="IPR036259">
    <property type="entry name" value="MFS_trans_sf"/>
</dbReference>
<dbReference type="InterPro" id="IPR050171">
    <property type="entry name" value="MFS_Transporters"/>
</dbReference>
<dbReference type="InterPro" id="IPR005279">
    <property type="entry name" value="Dipep/tripep_permease"/>
</dbReference>
<dbReference type="NCBIfam" id="TIGR00924">
    <property type="entry name" value="yjdL_sub1_fam"/>
    <property type="match status" value="1"/>
</dbReference>
<feature type="transmembrane region" description="Helical" evidence="9">
    <location>
        <begin position="229"/>
        <end position="250"/>
    </location>
</feature>
<dbReference type="PANTHER" id="PTHR23517">
    <property type="entry name" value="RESISTANCE PROTEIN MDTM, PUTATIVE-RELATED-RELATED"/>
    <property type="match status" value="1"/>
</dbReference>
<dbReference type="EMBL" id="JAKRCV010000058">
    <property type="protein sequence ID" value="MCG7323104.1"/>
    <property type="molecule type" value="Genomic_DNA"/>
</dbReference>
<keyword evidence="4 7" id="KW-0812">Transmembrane</keyword>
<dbReference type="InterPro" id="IPR000109">
    <property type="entry name" value="POT_fam"/>
</dbReference>
<feature type="transmembrane region" description="Helical" evidence="9">
    <location>
        <begin position="41"/>
        <end position="60"/>
    </location>
</feature>
<dbReference type="SUPFAM" id="SSF103473">
    <property type="entry name" value="MFS general substrate transporter"/>
    <property type="match status" value="1"/>
</dbReference>
<keyword evidence="2 7" id="KW-0813">Transport</keyword>
<feature type="region of interest" description="Disordered" evidence="8">
    <location>
        <begin position="1"/>
        <end position="21"/>
    </location>
</feature>
<dbReference type="Gene3D" id="1.20.1250.20">
    <property type="entry name" value="MFS general substrate transporter like domains"/>
    <property type="match status" value="1"/>
</dbReference>
<feature type="transmembrane region" description="Helical" evidence="9">
    <location>
        <begin position="373"/>
        <end position="393"/>
    </location>
</feature>
<evidence type="ECO:0000256" key="8">
    <source>
        <dbReference type="SAM" id="MobiDB-lite"/>
    </source>
</evidence>
<accession>A0ABS9Q5G9</accession>
<evidence type="ECO:0000313" key="10">
    <source>
        <dbReference type="EMBL" id="MCG7323104.1"/>
    </source>
</evidence>
<keyword evidence="3" id="KW-1003">Cell membrane</keyword>
<gene>
    <name evidence="10" type="ORF">MHL29_14555</name>
</gene>
<keyword evidence="6 9" id="KW-0472">Membrane</keyword>
<evidence type="ECO:0000256" key="7">
    <source>
        <dbReference type="RuleBase" id="RU003755"/>
    </source>
</evidence>
<feature type="transmembrane region" description="Helical" evidence="9">
    <location>
        <begin position="405"/>
        <end position="422"/>
    </location>
</feature>
<feature type="transmembrane region" description="Helical" evidence="9">
    <location>
        <begin position="471"/>
        <end position="491"/>
    </location>
</feature>
<feature type="transmembrane region" description="Helical" evidence="9">
    <location>
        <begin position="340"/>
        <end position="361"/>
    </location>
</feature>
<feature type="transmembrane region" description="Helical" evidence="9">
    <location>
        <begin position="163"/>
        <end position="182"/>
    </location>
</feature>